<dbReference type="OrthoDB" id="9804353at2"/>
<comment type="similarity">
    <text evidence="7">Belongs to the binding-protein-dependent transport system permease family.</text>
</comment>
<dbReference type="GO" id="GO:0005886">
    <property type="term" value="C:plasma membrane"/>
    <property type="evidence" value="ECO:0007669"/>
    <property type="project" value="UniProtKB-SubCell"/>
</dbReference>
<evidence type="ECO:0000256" key="7">
    <source>
        <dbReference type="RuleBase" id="RU363032"/>
    </source>
</evidence>
<name>A0A1U7M5Z0_TISCR</name>
<evidence type="ECO:0000256" key="1">
    <source>
        <dbReference type="ARBA" id="ARBA00004651"/>
    </source>
</evidence>
<comment type="subcellular location">
    <subcellularLocation>
        <location evidence="1 7">Cell membrane</location>
        <topology evidence="1 7">Multi-pass membrane protein</topology>
    </subcellularLocation>
</comment>
<keyword evidence="5 7" id="KW-1133">Transmembrane helix</keyword>
<dbReference type="PANTHER" id="PTHR30151">
    <property type="entry name" value="ALKANE SULFONATE ABC TRANSPORTER-RELATED, MEMBRANE SUBUNIT"/>
    <property type="match status" value="1"/>
</dbReference>
<evidence type="ECO:0000256" key="6">
    <source>
        <dbReference type="ARBA" id="ARBA00023136"/>
    </source>
</evidence>
<keyword evidence="4 7" id="KW-0812">Transmembrane</keyword>
<evidence type="ECO:0000256" key="4">
    <source>
        <dbReference type="ARBA" id="ARBA00022692"/>
    </source>
</evidence>
<evidence type="ECO:0000256" key="5">
    <source>
        <dbReference type="ARBA" id="ARBA00022989"/>
    </source>
</evidence>
<keyword evidence="10" id="KW-1185">Reference proteome</keyword>
<dbReference type="EMBL" id="LTDM01000022">
    <property type="protein sequence ID" value="OLS02670.1"/>
    <property type="molecule type" value="Genomic_DNA"/>
</dbReference>
<dbReference type="SUPFAM" id="SSF161098">
    <property type="entry name" value="MetI-like"/>
    <property type="match status" value="1"/>
</dbReference>
<organism evidence="9 10">
    <name type="scientific">Tissierella creatinophila DSM 6911</name>
    <dbReference type="NCBI Taxonomy" id="1123403"/>
    <lineage>
        <taxon>Bacteria</taxon>
        <taxon>Bacillati</taxon>
        <taxon>Bacillota</taxon>
        <taxon>Tissierellia</taxon>
        <taxon>Tissierellales</taxon>
        <taxon>Tissierellaceae</taxon>
        <taxon>Tissierella</taxon>
    </lineage>
</organism>
<evidence type="ECO:0000256" key="2">
    <source>
        <dbReference type="ARBA" id="ARBA00022448"/>
    </source>
</evidence>
<feature type="transmembrane region" description="Helical" evidence="7">
    <location>
        <begin position="65"/>
        <end position="87"/>
    </location>
</feature>
<keyword evidence="6 7" id="KW-0472">Membrane</keyword>
<evidence type="ECO:0000256" key="3">
    <source>
        <dbReference type="ARBA" id="ARBA00022475"/>
    </source>
</evidence>
<dbReference type="GO" id="GO:0055085">
    <property type="term" value="P:transmembrane transport"/>
    <property type="evidence" value="ECO:0007669"/>
    <property type="project" value="InterPro"/>
</dbReference>
<feature type="transmembrane region" description="Helical" evidence="7">
    <location>
        <begin position="167"/>
        <end position="197"/>
    </location>
</feature>
<feature type="transmembrane region" description="Helical" evidence="7">
    <location>
        <begin position="12"/>
        <end position="33"/>
    </location>
</feature>
<evidence type="ECO:0000313" key="9">
    <source>
        <dbReference type="EMBL" id="OLS02670.1"/>
    </source>
</evidence>
<proteinExistence type="inferred from homology"/>
<sequence length="253" mass="28215">MKMKNFIMDKFYSVIFMIILIIIWQIAASRQIINTFFFSSPLEIFKDLIILFKTGEIWPHINVTLGVSILGLVYGTISGVVIAFLFGNFNIFSKIFDPILVGLYGLPKLALGPLFIIWFGIGLKAKIVMSTIMVFFLVFFNAYAGFKNTDINLIDTLRTMGASKLQIIMKVTLPSCVPWIAASLRAGAGSAVMGTIVGEYLGSNQGLGWMVQSAGGVYNITRVLSCIAILLFLMSMIDSLLKNIEKRLLRWRQ</sequence>
<dbReference type="CDD" id="cd06261">
    <property type="entry name" value="TM_PBP2"/>
    <property type="match status" value="1"/>
</dbReference>
<dbReference type="InterPro" id="IPR000515">
    <property type="entry name" value="MetI-like"/>
</dbReference>
<feature type="domain" description="ABC transmembrane type-1" evidence="8">
    <location>
        <begin position="61"/>
        <end position="242"/>
    </location>
</feature>
<feature type="transmembrane region" description="Helical" evidence="7">
    <location>
        <begin position="217"/>
        <end position="241"/>
    </location>
</feature>
<feature type="transmembrane region" description="Helical" evidence="7">
    <location>
        <begin position="99"/>
        <end position="121"/>
    </location>
</feature>
<dbReference type="InterPro" id="IPR035906">
    <property type="entry name" value="MetI-like_sf"/>
</dbReference>
<comment type="caution">
    <text evidence="9">The sequence shown here is derived from an EMBL/GenBank/DDBJ whole genome shotgun (WGS) entry which is preliminary data.</text>
</comment>
<dbReference type="PANTHER" id="PTHR30151:SF20">
    <property type="entry name" value="ABC TRANSPORTER PERMEASE PROTEIN HI_0355-RELATED"/>
    <property type="match status" value="1"/>
</dbReference>
<feature type="transmembrane region" description="Helical" evidence="7">
    <location>
        <begin position="127"/>
        <end position="146"/>
    </location>
</feature>
<dbReference type="PROSITE" id="PS50928">
    <property type="entry name" value="ABC_TM1"/>
    <property type="match status" value="1"/>
</dbReference>
<dbReference type="Proteomes" id="UP000186112">
    <property type="component" value="Unassembled WGS sequence"/>
</dbReference>
<gene>
    <name evidence="9" type="primary">ssuC_2</name>
    <name evidence="9" type="ORF">TICRE_14710</name>
</gene>
<dbReference type="Pfam" id="PF00528">
    <property type="entry name" value="BPD_transp_1"/>
    <property type="match status" value="1"/>
</dbReference>
<reference evidence="9 10" key="1">
    <citation type="submission" date="2016-02" db="EMBL/GenBank/DDBJ databases">
        <title>Genome sequence of Tissierella creatinophila DSM 6911.</title>
        <authorList>
            <person name="Poehlein A."/>
            <person name="Daniel R."/>
        </authorList>
    </citation>
    <scope>NUCLEOTIDE SEQUENCE [LARGE SCALE GENOMIC DNA]</scope>
    <source>
        <strain evidence="9 10">DSM 6911</strain>
    </source>
</reference>
<keyword evidence="2 7" id="KW-0813">Transport</keyword>
<dbReference type="Gene3D" id="1.10.3720.10">
    <property type="entry name" value="MetI-like"/>
    <property type="match status" value="1"/>
</dbReference>
<evidence type="ECO:0000259" key="8">
    <source>
        <dbReference type="PROSITE" id="PS50928"/>
    </source>
</evidence>
<keyword evidence="3" id="KW-1003">Cell membrane</keyword>
<protein>
    <submittedName>
        <fullName evidence="9">Putative aliphatic sulfonates transport permease protein SsuC</fullName>
    </submittedName>
</protein>
<accession>A0A1U7M5Z0</accession>
<evidence type="ECO:0000313" key="10">
    <source>
        <dbReference type="Proteomes" id="UP000186112"/>
    </source>
</evidence>
<dbReference type="AlphaFoldDB" id="A0A1U7M5Z0"/>